<proteinExistence type="predicted"/>
<organism evidence="1 2">
    <name type="scientific">Dryococelus australis</name>
    <dbReference type="NCBI Taxonomy" id="614101"/>
    <lineage>
        <taxon>Eukaryota</taxon>
        <taxon>Metazoa</taxon>
        <taxon>Ecdysozoa</taxon>
        <taxon>Arthropoda</taxon>
        <taxon>Hexapoda</taxon>
        <taxon>Insecta</taxon>
        <taxon>Pterygota</taxon>
        <taxon>Neoptera</taxon>
        <taxon>Polyneoptera</taxon>
        <taxon>Phasmatodea</taxon>
        <taxon>Verophasmatodea</taxon>
        <taxon>Anareolatae</taxon>
        <taxon>Phasmatidae</taxon>
        <taxon>Eurycanthinae</taxon>
        <taxon>Dryococelus</taxon>
    </lineage>
</organism>
<sequence length="152" mass="17489">MNKSKQHTGKSVGFLGILRDNEQWDATMEEAMLCRSPAKLRELFAILISTCGLSYPLQLWDNYKEALPEDIFHMFQGTHQANNNVFSMKKKFADFRMPASQHIGELSSVVIRELDDTAASEFKLTKWNTIYYSSRETFHKILRHIENGEGGL</sequence>
<keyword evidence="2" id="KW-1185">Reference proteome</keyword>
<evidence type="ECO:0000313" key="2">
    <source>
        <dbReference type="Proteomes" id="UP001159363"/>
    </source>
</evidence>
<reference evidence="1 2" key="1">
    <citation type="submission" date="2023-02" db="EMBL/GenBank/DDBJ databases">
        <title>LHISI_Scaffold_Assembly.</title>
        <authorList>
            <person name="Stuart O.P."/>
            <person name="Cleave R."/>
            <person name="Magrath M.J.L."/>
            <person name="Mikheyev A.S."/>
        </authorList>
    </citation>
    <scope>NUCLEOTIDE SEQUENCE [LARGE SCALE GENOMIC DNA]</scope>
    <source>
        <strain evidence="1">Daus_M_001</strain>
        <tissue evidence="1">Leg muscle</tissue>
    </source>
</reference>
<dbReference type="EMBL" id="JARBHB010000011">
    <property type="protein sequence ID" value="KAJ8872998.1"/>
    <property type="molecule type" value="Genomic_DNA"/>
</dbReference>
<dbReference type="Proteomes" id="UP001159363">
    <property type="component" value="Chromosome 10"/>
</dbReference>
<comment type="caution">
    <text evidence="1">The sequence shown here is derived from an EMBL/GenBank/DDBJ whole genome shotgun (WGS) entry which is preliminary data.</text>
</comment>
<protein>
    <submittedName>
        <fullName evidence="1">Uncharacterized protein</fullName>
    </submittedName>
</protein>
<evidence type="ECO:0000313" key="1">
    <source>
        <dbReference type="EMBL" id="KAJ8872998.1"/>
    </source>
</evidence>
<name>A0ABQ9GLV0_9NEOP</name>
<accession>A0ABQ9GLV0</accession>
<gene>
    <name evidence="1" type="ORF">PR048_026614</name>
</gene>